<reference evidence="2 3" key="2">
    <citation type="submission" date="2018-07" db="EMBL/GenBank/DDBJ databases">
        <title>Diversity of Mesorhizobium strains in Brazil.</title>
        <authorList>
            <person name="Helene L.C.F."/>
            <person name="Dall'Agnol R."/>
            <person name="Delamuta J.R.M."/>
            <person name="Hungria M."/>
        </authorList>
    </citation>
    <scope>NUCLEOTIDE SEQUENCE [LARGE SCALE GENOMIC DNA]</scope>
    <source>
        <strain evidence="2 3">AC99b</strain>
    </source>
</reference>
<evidence type="ECO:0000313" key="2">
    <source>
        <dbReference type="EMBL" id="RAZ91779.1"/>
    </source>
</evidence>
<comment type="caution">
    <text evidence="2">The sequence shown here is derived from an EMBL/GenBank/DDBJ whole genome shotgun (WGS) entry which is preliminary data.</text>
</comment>
<dbReference type="PROSITE" id="PS51257">
    <property type="entry name" value="PROKAR_LIPOPROTEIN"/>
    <property type="match status" value="1"/>
</dbReference>
<accession>A0A330HYM0</accession>
<dbReference type="RefSeq" id="WP_112096092.1">
    <property type="nucleotide sequence ID" value="NZ_QMBP01000002.1"/>
</dbReference>
<keyword evidence="1" id="KW-0732">Signal</keyword>
<protein>
    <recommendedName>
        <fullName evidence="4">Lipoprotein</fullName>
    </recommendedName>
</protein>
<evidence type="ECO:0000313" key="3">
    <source>
        <dbReference type="Proteomes" id="UP000251558"/>
    </source>
</evidence>
<organism evidence="2 3">
    <name type="scientific">Mesorhizobium hawassense</name>
    <dbReference type="NCBI Taxonomy" id="1209954"/>
    <lineage>
        <taxon>Bacteria</taxon>
        <taxon>Pseudomonadati</taxon>
        <taxon>Pseudomonadota</taxon>
        <taxon>Alphaproteobacteria</taxon>
        <taxon>Hyphomicrobiales</taxon>
        <taxon>Phyllobacteriaceae</taxon>
        <taxon>Mesorhizobium</taxon>
    </lineage>
</organism>
<feature type="chain" id="PRO_5016431605" description="Lipoprotein" evidence="1">
    <location>
        <begin position="21"/>
        <end position="137"/>
    </location>
</feature>
<feature type="signal peptide" evidence="1">
    <location>
        <begin position="1"/>
        <end position="20"/>
    </location>
</feature>
<dbReference type="AlphaFoldDB" id="A0A330HYM0"/>
<dbReference type="EMBL" id="QMBP01000002">
    <property type="protein sequence ID" value="RAZ91779.1"/>
    <property type="molecule type" value="Genomic_DNA"/>
</dbReference>
<evidence type="ECO:0000256" key="1">
    <source>
        <dbReference type="SAM" id="SignalP"/>
    </source>
</evidence>
<dbReference type="OrthoDB" id="7605416at2"/>
<dbReference type="Proteomes" id="UP000251558">
    <property type="component" value="Unassembled WGS sequence"/>
</dbReference>
<sequence length="137" mass="15164">MKFRSICALVVIAIAAGCQTFENMDAGLSSLRGRQYQAAFDVLGFPDAETTIDNKRVFTWGSRNTGSYTVPTFNSSTAYVNGQPVYVQTQGTATETYDYHCRIDVIVGQSGLIEHTKYDGNIGGCERYARLFPRKPK</sequence>
<name>A0A330HYM0_9HYPH</name>
<reference evidence="3" key="1">
    <citation type="submission" date="2018-06" db="EMBL/GenBank/DDBJ databases">
        <authorList>
            <person name="Helene L.C."/>
            <person name="Dall'Agnol R."/>
            <person name="Delamuta J.R."/>
            <person name="Hungria M."/>
        </authorList>
    </citation>
    <scope>NUCLEOTIDE SEQUENCE [LARGE SCALE GENOMIC DNA]</scope>
    <source>
        <strain evidence="3">AC99b</strain>
    </source>
</reference>
<evidence type="ECO:0008006" key="4">
    <source>
        <dbReference type="Google" id="ProtNLM"/>
    </source>
</evidence>
<proteinExistence type="predicted"/>
<keyword evidence="3" id="KW-1185">Reference proteome</keyword>
<gene>
    <name evidence="2" type="ORF">DPM33_04605</name>
</gene>